<evidence type="ECO:0000259" key="1">
    <source>
        <dbReference type="PROSITE" id="PS51819"/>
    </source>
</evidence>
<evidence type="ECO:0000313" key="2">
    <source>
        <dbReference type="EMBL" id="GEP42549.1"/>
    </source>
</evidence>
<dbReference type="AlphaFoldDB" id="A0A512M737"/>
<accession>A0A512M737</accession>
<keyword evidence="3" id="KW-1185">Reference proteome</keyword>
<protein>
    <recommendedName>
        <fullName evidence="1">VOC domain-containing protein</fullName>
    </recommendedName>
</protein>
<name>A0A512M737_9BACT</name>
<feature type="domain" description="VOC" evidence="1">
    <location>
        <begin position="5"/>
        <end position="121"/>
    </location>
</feature>
<dbReference type="RefSeq" id="WP_146850145.1">
    <property type="nucleotide sequence ID" value="NZ_BKAG01000010.1"/>
</dbReference>
<dbReference type="Pfam" id="PF00903">
    <property type="entry name" value="Glyoxalase"/>
    <property type="match status" value="1"/>
</dbReference>
<reference evidence="2 3" key="1">
    <citation type="submission" date="2019-07" db="EMBL/GenBank/DDBJ databases">
        <title>Whole genome shotgun sequence of Brevifollis gellanilyticus NBRC 108608.</title>
        <authorList>
            <person name="Hosoyama A."/>
            <person name="Uohara A."/>
            <person name="Ohji S."/>
            <person name="Ichikawa N."/>
        </authorList>
    </citation>
    <scope>NUCLEOTIDE SEQUENCE [LARGE SCALE GENOMIC DNA]</scope>
    <source>
        <strain evidence="2 3">NBRC 108608</strain>
    </source>
</reference>
<dbReference type="InterPro" id="IPR004360">
    <property type="entry name" value="Glyas_Fos-R_dOase_dom"/>
</dbReference>
<dbReference type="Gene3D" id="3.10.180.10">
    <property type="entry name" value="2,3-Dihydroxybiphenyl 1,2-Dioxygenase, domain 1"/>
    <property type="match status" value="1"/>
</dbReference>
<sequence>MNLEQIDHIALRCASPEATKEWYISTLGFEHVYPGLWSGSPIVLRLGSTLITLFPEKENAPPSASGRAWHLALRAATYADFQEAQTELRGKDISFQFQDHQISHSIYFIDPNGFLLEITTYDLPGRDKSA</sequence>
<dbReference type="SUPFAM" id="SSF54593">
    <property type="entry name" value="Glyoxalase/Bleomycin resistance protein/Dihydroxybiphenyl dioxygenase"/>
    <property type="match status" value="1"/>
</dbReference>
<organism evidence="2 3">
    <name type="scientific">Brevifollis gellanilyticus</name>
    <dbReference type="NCBI Taxonomy" id="748831"/>
    <lineage>
        <taxon>Bacteria</taxon>
        <taxon>Pseudomonadati</taxon>
        <taxon>Verrucomicrobiota</taxon>
        <taxon>Verrucomicrobiia</taxon>
        <taxon>Verrucomicrobiales</taxon>
        <taxon>Verrucomicrobiaceae</taxon>
    </lineage>
</organism>
<dbReference type="InterPro" id="IPR037523">
    <property type="entry name" value="VOC_core"/>
</dbReference>
<proteinExistence type="predicted"/>
<gene>
    <name evidence="2" type="ORF">BGE01nite_18400</name>
</gene>
<dbReference type="OrthoDB" id="9795618at2"/>
<evidence type="ECO:0000313" key="3">
    <source>
        <dbReference type="Proteomes" id="UP000321577"/>
    </source>
</evidence>
<dbReference type="Proteomes" id="UP000321577">
    <property type="component" value="Unassembled WGS sequence"/>
</dbReference>
<dbReference type="EMBL" id="BKAG01000010">
    <property type="protein sequence ID" value="GEP42549.1"/>
    <property type="molecule type" value="Genomic_DNA"/>
</dbReference>
<dbReference type="InterPro" id="IPR029068">
    <property type="entry name" value="Glyas_Bleomycin-R_OHBP_Dase"/>
</dbReference>
<comment type="caution">
    <text evidence="2">The sequence shown here is derived from an EMBL/GenBank/DDBJ whole genome shotgun (WGS) entry which is preliminary data.</text>
</comment>
<dbReference type="PROSITE" id="PS51819">
    <property type="entry name" value="VOC"/>
    <property type="match status" value="1"/>
</dbReference>